<evidence type="ECO:0000259" key="3">
    <source>
        <dbReference type="SMART" id="SM00062"/>
    </source>
</evidence>
<accession>A0ABV8CIK9</accession>
<keyword evidence="2" id="KW-0732">Signal</keyword>
<dbReference type="InterPro" id="IPR001638">
    <property type="entry name" value="Solute-binding_3/MltF_N"/>
</dbReference>
<evidence type="ECO:0000313" key="4">
    <source>
        <dbReference type="EMBL" id="MFC3909860.1"/>
    </source>
</evidence>
<reference evidence="5" key="1">
    <citation type="journal article" date="2019" name="Int. J. Syst. Evol. Microbiol.">
        <title>The Global Catalogue of Microorganisms (GCM) 10K type strain sequencing project: providing services to taxonomists for standard genome sequencing and annotation.</title>
        <authorList>
            <consortium name="The Broad Institute Genomics Platform"/>
            <consortium name="The Broad Institute Genome Sequencing Center for Infectious Disease"/>
            <person name="Wu L."/>
            <person name="Ma J."/>
        </authorList>
    </citation>
    <scope>NUCLEOTIDE SEQUENCE [LARGE SCALE GENOMIC DNA]</scope>
    <source>
        <strain evidence="5">CCUG 59858</strain>
    </source>
</reference>
<keyword evidence="5" id="KW-1185">Reference proteome</keyword>
<dbReference type="PANTHER" id="PTHR35936">
    <property type="entry name" value="MEMBRANE-BOUND LYTIC MUREIN TRANSGLYCOSYLASE F"/>
    <property type="match status" value="1"/>
</dbReference>
<evidence type="ECO:0000256" key="2">
    <source>
        <dbReference type="ARBA" id="ARBA00022729"/>
    </source>
</evidence>
<dbReference type="CDD" id="cd13622">
    <property type="entry name" value="PBP2_Arg_3"/>
    <property type="match status" value="1"/>
</dbReference>
<dbReference type="Pfam" id="PF00497">
    <property type="entry name" value="SBP_bac_3"/>
    <property type="match status" value="1"/>
</dbReference>
<protein>
    <submittedName>
        <fullName evidence="4">Transporter substrate-binding domain-containing protein</fullName>
    </submittedName>
</protein>
<sequence length="244" mass="26972">MRVLLLLAALIINITAFAETLKVGVLPFAPPFEMQAAQNDYFTGFDVNLMTEICQRIQAQCNFVPLSADQLFVQTYTGTIDLAISAISITAERQQSYLFSLPYLASGGQFLANTSSQINSLTDLRGKTIGTQKGTIFKAFVIDTLAGQATIKEFNSQSEMLQALADKTIDATIFDTGTAKYWVANNANLYKLISKPITIGLGYGIMANKSRQDLIDRINKALVDMENDGTYLKIYKNYFSQMSF</sequence>
<dbReference type="Gene3D" id="3.40.190.10">
    <property type="entry name" value="Periplasmic binding protein-like II"/>
    <property type="match status" value="2"/>
</dbReference>
<evidence type="ECO:0000256" key="1">
    <source>
        <dbReference type="ARBA" id="ARBA00010333"/>
    </source>
</evidence>
<feature type="domain" description="Solute-binding protein family 3/N-terminal" evidence="3">
    <location>
        <begin position="20"/>
        <end position="242"/>
    </location>
</feature>
<dbReference type="SUPFAM" id="SSF53850">
    <property type="entry name" value="Periplasmic binding protein-like II"/>
    <property type="match status" value="1"/>
</dbReference>
<dbReference type="PANTHER" id="PTHR35936:SF19">
    <property type="entry name" value="AMINO-ACID-BINDING PROTEIN YXEM-RELATED"/>
    <property type="match status" value="1"/>
</dbReference>
<evidence type="ECO:0000313" key="5">
    <source>
        <dbReference type="Proteomes" id="UP001595758"/>
    </source>
</evidence>
<comment type="similarity">
    <text evidence="1">Belongs to the bacterial solute-binding protein 3 family.</text>
</comment>
<dbReference type="EMBL" id="JBHSAB010000029">
    <property type="protein sequence ID" value="MFC3909860.1"/>
    <property type="molecule type" value="Genomic_DNA"/>
</dbReference>
<proteinExistence type="inferred from homology"/>
<gene>
    <name evidence="4" type="ORF">ACFORL_12335</name>
</gene>
<dbReference type="SMART" id="SM00062">
    <property type="entry name" value="PBPb"/>
    <property type="match status" value="1"/>
</dbReference>
<dbReference type="Proteomes" id="UP001595758">
    <property type="component" value="Unassembled WGS sequence"/>
</dbReference>
<organism evidence="4 5">
    <name type="scientific">Legionella dresdenensis</name>
    <dbReference type="NCBI Taxonomy" id="450200"/>
    <lineage>
        <taxon>Bacteria</taxon>
        <taxon>Pseudomonadati</taxon>
        <taxon>Pseudomonadota</taxon>
        <taxon>Gammaproteobacteria</taxon>
        <taxon>Legionellales</taxon>
        <taxon>Legionellaceae</taxon>
        <taxon>Legionella</taxon>
    </lineage>
</organism>
<name>A0ABV8CIK9_9GAMM</name>
<comment type="caution">
    <text evidence="4">The sequence shown here is derived from an EMBL/GenBank/DDBJ whole genome shotgun (WGS) entry which is preliminary data.</text>
</comment>
<dbReference type="RefSeq" id="WP_382344481.1">
    <property type="nucleotide sequence ID" value="NZ_JBHSAB010000029.1"/>
</dbReference>